<evidence type="ECO:0000256" key="3">
    <source>
        <dbReference type="ARBA" id="ARBA00022576"/>
    </source>
</evidence>
<proteinExistence type="predicted"/>
<evidence type="ECO:0000256" key="6">
    <source>
        <dbReference type="ARBA" id="ARBA00024016"/>
    </source>
</evidence>
<dbReference type="PANTHER" id="PTHR43807">
    <property type="entry name" value="FI04487P"/>
    <property type="match status" value="1"/>
</dbReference>
<organism evidence="8 9">
    <name type="scientific">Brachionus plicatilis</name>
    <name type="common">Marine rotifer</name>
    <name type="synonym">Brachionus muelleri</name>
    <dbReference type="NCBI Taxonomy" id="10195"/>
    <lineage>
        <taxon>Eukaryota</taxon>
        <taxon>Metazoa</taxon>
        <taxon>Spiralia</taxon>
        <taxon>Gnathifera</taxon>
        <taxon>Rotifera</taxon>
        <taxon>Eurotatoria</taxon>
        <taxon>Monogononta</taxon>
        <taxon>Pseudotrocha</taxon>
        <taxon>Ploima</taxon>
        <taxon>Brachionidae</taxon>
        <taxon>Brachionus</taxon>
    </lineage>
</organism>
<gene>
    <name evidence="8" type="ORF">BpHYR1_018063</name>
</gene>
<dbReference type="InterPro" id="IPR051326">
    <property type="entry name" value="Kynurenine-oxoglutarate_AT"/>
</dbReference>
<dbReference type="SUPFAM" id="SSF53383">
    <property type="entry name" value="PLP-dependent transferases"/>
    <property type="match status" value="1"/>
</dbReference>
<feature type="domain" description="Aminotransferase class I/classII large" evidence="7">
    <location>
        <begin position="55"/>
        <end position="232"/>
    </location>
</feature>
<dbReference type="EMBL" id="REGN01014086">
    <property type="protein sequence ID" value="RMZ93083.1"/>
    <property type="molecule type" value="Genomic_DNA"/>
</dbReference>
<keyword evidence="5" id="KW-0663">Pyridoxal phosphate</keyword>
<dbReference type="EC" id="2.6.1.7" evidence="2"/>
<reference evidence="8 9" key="1">
    <citation type="journal article" date="2018" name="Sci. Rep.">
        <title>Genomic signatures of local adaptation to the degree of environmental predictability in rotifers.</title>
        <authorList>
            <person name="Franch-Gras L."/>
            <person name="Hahn C."/>
            <person name="Garcia-Roger E.M."/>
            <person name="Carmona M.J."/>
            <person name="Serra M."/>
            <person name="Gomez A."/>
        </authorList>
    </citation>
    <scope>NUCLEOTIDE SEQUENCE [LARGE SCALE GENOMIC DNA]</scope>
    <source>
        <strain evidence="8">HYR1</strain>
    </source>
</reference>
<dbReference type="OrthoDB" id="2414662at2759"/>
<evidence type="ECO:0000256" key="4">
    <source>
        <dbReference type="ARBA" id="ARBA00022679"/>
    </source>
</evidence>
<comment type="cofactor">
    <cofactor evidence="1">
        <name>pyridoxal 5'-phosphate</name>
        <dbReference type="ChEBI" id="CHEBI:597326"/>
    </cofactor>
</comment>
<feature type="non-terminal residue" evidence="8">
    <location>
        <position position="233"/>
    </location>
</feature>
<dbReference type="InterPro" id="IPR015422">
    <property type="entry name" value="PyrdxlP-dep_Trfase_small"/>
</dbReference>
<name>A0A3M7P237_BRAPC</name>
<accession>A0A3M7P237</accession>
<sequence>MIRFSNNLAKHWPILNDVKMSSNVCSHYGFNRRFNMVQDKNVWVEFNALTNKHKAVNLGQGFPNYDSIKYLKNKSLEVAQELNNTFDQYTRSSGHLRLVNSVAKCYSSLMKREINPLSEVLISVGASNSLYNSFTSLLSEGDEVIIIEPFFDCYAPMSITAGAKCVFVPLKPKTDREMTTSADWSWDTKELEAAFSPKTKLIVINTPNNPLGKVYTREELQQIADLCIKHNTL</sequence>
<dbReference type="AlphaFoldDB" id="A0A3M7P237"/>
<evidence type="ECO:0000313" key="9">
    <source>
        <dbReference type="Proteomes" id="UP000276133"/>
    </source>
</evidence>
<dbReference type="InterPro" id="IPR015421">
    <property type="entry name" value="PyrdxlP-dep_Trfase_major"/>
</dbReference>
<protein>
    <recommendedName>
        <fullName evidence="2">kynurenine--oxoglutarate transaminase</fullName>
        <ecNumber evidence="2">2.6.1.7</ecNumber>
    </recommendedName>
</protein>
<dbReference type="InterPro" id="IPR004839">
    <property type="entry name" value="Aminotransferase_I/II_large"/>
</dbReference>
<evidence type="ECO:0000256" key="1">
    <source>
        <dbReference type="ARBA" id="ARBA00001933"/>
    </source>
</evidence>
<dbReference type="GO" id="GO:0030170">
    <property type="term" value="F:pyridoxal phosphate binding"/>
    <property type="evidence" value="ECO:0007669"/>
    <property type="project" value="InterPro"/>
</dbReference>
<dbReference type="Pfam" id="PF00155">
    <property type="entry name" value="Aminotran_1_2"/>
    <property type="match status" value="1"/>
</dbReference>
<comment type="caution">
    <text evidence="8">The sequence shown here is derived from an EMBL/GenBank/DDBJ whole genome shotgun (WGS) entry which is preliminary data.</text>
</comment>
<dbReference type="GO" id="GO:0016212">
    <property type="term" value="F:kynurenine-oxoglutarate transaminase activity"/>
    <property type="evidence" value="ECO:0007669"/>
    <property type="project" value="UniProtKB-EC"/>
</dbReference>
<dbReference type="InterPro" id="IPR015424">
    <property type="entry name" value="PyrdxlP-dep_Trfase"/>
</dbReference>
<keyword evidence="3" id="KW-0032">Aminotransferase</keyword>
<evidence type="ECO:0000256" key="2">
    <source>
        <dbReference type="ARBA" id="ARBA00012751"/>
    </source>
</evidence>
<evidence type="ECO:0000259" key="7">
    <source>
        <dbReference type="Pfam" id="PF00155"/>
    </source>
</evidence>
<comment type="pathway">
    <text evidence="6">Amino-acid degradation; L-kynurenine degradation; kynurenate from L-kynurenine: step 1/2.</text>
</comment>
<dbReference type="STRING" id="10195.A0A3M7P237"/>
<keyword evidence="9" id="KW-1185">Reference proteome</keyword>
<keyword evidence="4" id="KW-0808">Transferase</keyword>
<evidence type="ECO:0000313" key="8">
    <source>
        <dbReference type="EMBL" id="RMZ93083.1"/>
    </source>
</evidence>
<dbReference type="Proteomes" id="UP000276133">
    <property type="component" value="Unassembled WGS sequence"/>
</dbReference>
<dbReference type="Gene3D" id="3.40.640.10">
    <property type="entry name" value="Type I PLP-dependent aspartate aminotransferase-like (Major domain)"/>
    <property type="match status" value="1"/>
</dbReference>
<dbReference type="GO" id="GO:0005739">
    <property type="term" value="C:mitochondrion"/>
    <property type="evidence" value="ECO:0007669"/>
    <property type="project" value="TreeGrafter"/>
</dbReference>
<dbReference type="CDD" id="cd00609">
    <property type="entry name" value="AAT_like"/>
    <property type="match status" value="1"/>
</dbReference>
<dbReference type="Gene3D" id="3.90.1150.10">
    <property type="entry name" value="Aspartate Aminotransferase, domain 1"/>
    <property type="match status" value="1"/>
</dbReference>
<dbReference type="PANTHER" id="PTHR43807:SF20">
    <property type="entry name" value="FI04487P"/>
    <property type="match status" value="1"/>
</dbReference>
<evidence type="ECO:0000256" key="5">
    <source>
        <dbReference type="ARBA" id="ARBA00022898"/>
    </source>
</evidence>